<keyword evidence="3" id="KW-1185">Reference proteome</keyword>
<evidence type="ECO:0000259" key="1">
    <source>
        <dbReference type="Pfam" id="PF08410"/>
    </source>
</evidence>
<accession>A0ABT5IE65</accession>
<sequence>MIAYRFITGPDDAEFCARVTALLNNGWDLAGPAAMTFDQATRRVLCGQPMLKDIPDIVYSTGLDLSAL</sequence>
<protein>
    <submittedName>
        <fullName evidence="2">DUF1737 domain-containing protein</fullName>
    </submittedName>
</protein>
<dbReference type="EMBL" id="JAQQKW010000004">
    <property type="protein sequence ID" value="MDC7694257.1"/>
    <property type="molecule type" value="Genomic_DNA"/>
</dbReference>
<name>A0ABT5IE65_9CAUL</name>
<proteinExistence type="predicted"/>
<feature type="domain" description="DUF1737" evidence="1">
    <location>
        <begin position="2"/>
        <end position="53"/>
    </location>
</feature>
<evidence type="ECO:0000313" key="3">
    <source>
        <dbReference type="Proteomes" id="UP001216595"/>
    </source>
</evidence>
<evidence type="ECO:0000313" key="2">
    <source>
        <dbReference type="EMBL" id="MDC7694257.1"/>
    </source>
</evidence>
<reference evidence="2 3" key="1">
    <citation type="submission" date="2023-01" db="EMBL/GenBank/DDBJ databases">
        <title>Novel species of the genus Asticcacaulis isolated from rivers.</title>
        <authorList>
            <person name="Lu H."/>
        </authorList>
    </citation>
    <scope>NUCLEOTIDE SEQUENCE [LARGE SCALE GENOMIC DNA]</scope>
    <source>
        <strain evidence="2 3">DXS10W</strain>
    </source>
</reference>
<organism evidence="2 3">
    <name type="scientific">Asticcacaulis currens</name>
    <dbReference type="NCBI Taxonomy" id="2984210"/>
    <lineage>
        <taxon>Bacteria</taxon>
        <taxon>Pseudomonadati</taxon>
        <taxon>Pseudomonadota</taxon>
        <taxon>Alphaproteobacteria</taxon>
        <taxon>Caulobacterales</taxon>
        <taxon>Caulobacteraceae</taxon>
        <taxon>Asticcacaulis</taxon>
    </lineage>
</organism>
<gene>
    <name evidence="2" type="ORF">PQU94_08185</name>
</gene>
<dbReference type="Proteomes" id="UP001216595">
    <property type="component" value="Unassembled WGS sequence"/>
</dbReference>
<dbReference type="Pfam" id="PF08410">
    <property type="entry name" value="DUF1737"/>
    <property type="match status" value="1"/>
</dbReference>
<dbReference type="RefSeq" id="WP_272740974.1">
    <property type="nucleotide sequence ID" value="NZ_JAQQKW010000004.1"/>
</dbReference>
<dbReference type="InterPro" id="IPR013619">
    <property type="entry name" value="DUF1737"/>
</dbReference>
<comment type="caution">
    <text evidence="2">The sequence shown here is derived from an EMBL/GenBank/DDBJ whole genome shotgun (WGS) entry which is preliminary data.</text>
</comment>